<dbReference type="EMBL" id="AVOT02031799">
    <property type="protein sequence ID" value="MBW0525418.1"/>
    <property type="molecule type" value="Genomic_DNA"/>
</dbReference>
<dbReference type="Proteomes" id="UP000765509">
    <property type="component" value="Unassembled WGS sequence"/>
</dbReference>
<feature type="region of interest" description="Disordered" evidence="1">
    <location>
        <begin position="1"/>
        <end position="22"/>
    </location>
</feature>
<evidence type="ECO:0000313" key="3">
    <source>
        <dbReference type="Proteomes" id="UP000765509"/>
    </source>
</evidence>
<sequence length="146" mass="16285">MEINLKEPHFGPRSQGTQFGHSGHIPSRLQEWPLAVTMGPQSPSQRGFPSRSGTSLTQVCGNQGWCIYGIKYHYASFFLRSPMVKVSGPNYIILIQVPKSITNLRGRLFSHSVLQSLKATRRPLEDPNHLAMQELGCHFTLGLLKG</sequence>
<evidence type="ECO:0000313" key="2">
    <source>
        <dbReference type="EMBL" id="MBW0525418.1"/>
    </source>
</evidence>
<dbReference type="AlphaFoldDB" id="A0A9Q3EUT8"/>
<feature type="compositionally biased region" description="Basic and acidic residues" evidence="1">
    <location>
        <begin position="1"/>
        <end position="10"/>
    </location>
</feature>
<name>A0A9Q3EUT8_9BASI</name>
<comment type="caution">
    <text evidence="2">The sequence shown here is derived from an EMBL/GenBank/DDBJ whole genome shotgun (WGS) entry which is preliminary data.</text>
</comment>
<keyword evidence="3" id="KW-1185">Reference proteome</keyword>
<protein>
    <submittedName>
        <fullName evidence="2">Uncharacterized protein</fullName>
    </submittedName>
</protein>
<gene>
    <name evidence="2" type="ORF">O181_065133</name>
</gene>
<evidence type="ECO:0000256" key="1">
    <source>
        <dbReference type="SAM" id="MobiDB-lite"/>
    </source>
</evidence>
<accession>A0A9Q3EUT8</accession>
<reference evidence="2" key="1">
    <citation type="submission" date="2021-03" db="EMBL/GenBank/DDBJ databases">
        <title>Draft genome sequence of rust myrtle Austropuccinia psidii MF-1, a brazilian biotype.</title>
        <authorList>
            <person name="Quecine M.C."/>
            <person name="Pachon D.M.R."/>
            <person name="Bonatelli M.L."/>
            <person name="Correr F.H."/>
            <person name="Franceschini L.M."/>
            <person name="Leite T.F."/>
            <person name="Margarido G.R.A."/>
            <person name="Almeida C.A."/>
            <person name="Ferrarezi J.A."/>
            <person name="Labate C.A."/>
        </authorList>
    </citation>
    <scope>NUCLEOTIDE SEQUENCE</scope>
    <source>
        <strain evidence="2">MF-1</strain>
    </source>
</reference>
<proteinExistence type="predicted"/>
<organism evidence="2 3">
    <name type="scientific">Austropuccinia psidii MF-1</name>
    <dbReference type="NCBI Taxonomy" id="1389203"/>
    <lineage>
        <taxon>Eukaryota</taxon>
        <taxon>Fungi</taxon>
        <taxon>Dikarya</taxon>
        <taxon>Basidiomycota</taxon>
        <taxon>Pucciniomycotina</taxon>
        <taxon>Pucciniomycetes</taxon>
        <taxon>Pucciniales</taxon>
        <taxon>Sphaerophragmiaceae</taxon>
        <taxon>Austropuccinia</taxon>
    </lineage>
</organism>